<proteinExistence type="predicted"/>
<sequence>MSIKKYKFILLGLFLFFACDKNDPEEVIDCKEDYKPLVIRKADAPATARVGQTVQIKLDVVLSDSCQTFQEITNDQNGDITYINAMGIYDVCNPCAQVESIVEKIYEFSPQTKGTYSFIFNTEIKAEQFSFSITIN</sequence>
<dbReference type="EMBL" id="CP028923">
    <property type="protein sequence ID" value="QCK16829.1"/>
    <property type="molecule type" value="Genomic_DNA"/>
</dbReference>
<dbReference type="PROSITE" id="PS51257">
    <property type="entry name" value="PROKAR_LIPOPROTEIN"/>
    <property type="match status" value="1"/>
</dbReference>
<gene>
    <name evidence="1" type="ORF">DCC35_19865</name>
</gene>
<name>A0A4D7JLV5_9BACT</name>
<evidence type="ECO:0000313" key="2">
    <source>
        <dbReference type="Proteomes" id="UP000298616"/>
    </source>
</evidence>
<accession>A0A4D7JLV5</accession>
<dbReference type="KEGG" id="fpf:DCC35_19865"/>
<dbReference type="Proteomes" id="UP000298616">
    <property type="component" value="Chromosome"/>
</dbReference>
<dbReference type="OrthoDB" id="660065at2"/>
<protein>
    <submittedName>
        <fullName evidence="1">Uncharacterized protein</fullName>
    </submittedName>
</protein>
<organism evidence="1 2">
    <name type="scientific">Mangrovivirga cuniculi</name>
    <dbReference type="NCBI Taxonomy" id="2715131"/>
    <lineage>
        <taxon>Bacteria</taxon>
        <taxon>Pseudomonadati</taxon>
        <taxon>Bacteroidota</taxon>
        <taxon>Cytophagia</taxon>
        <taxon>Cytophagales</taxon>
        <taxon>Mangrovivirgaceae</taxon>
        <taxon>Mangrovivirga</taxon>
    </lineage>
</organism>
<dbReference type="RefSeq" id="WP_137092421.1">
    <property type="nucleotide sequence ID" value="NZ_CP028923.1"/>
</dbReference>
<reference evidence="1 2" key="1">
    <citation type="submission" date="2018-04" db="EMBL/GenBank/DDBJ databases">
        <title>Complete genome uncultured novel isolate.</title>
        <authorList>
            <person name="Merlino G."/>
        </authorList>
    </citation>
    <scope>NUCLEOTIDE SEQUENCE [LARGE SCALE GENOMIC DNA]</scope>
    <source>
        <strain evidence="2">R1DC9</strain>
    </source>
</reference>
<evidence type="ECO:0000313" key="1">
    <source>
        <dbReference type="EMBL" id="QCK16829.1"/>
    </source>
</evidence>
<dbReference type="AlphaFoldDB" id="A0A4D7JLV5"/>
<keyword evidence="2" id="KW-1185">Reference proteome</keyword>